<evidence type="ECO:0000313" key="3">
    <source>
        <dbReference type="Proteomes" id="UP000585474"/>
    </source>
</evidence>
<reference evidence="2 3" key="1">
    <citation type="submission" date="2019-07" db="EMBL/GenBank/DDBJ databases">
        <title>De Novo Assembly of kiwifruit Actinidia rufa.</title>
        <authorList>
            <person name="Sugita-Konishi S."/>
            <person name="Sato K."/>
            <person name="Mori E."/>
            <person name="Abe Y."/>
            <person name="Kisaki G."/>
            <person name="Hamano K."/>
            <person name="Suezawa K."/>
            <person name="Otani M."/>
            <person name="Fukuda T."/>
            <person name="Manabe T."/>
            <person name="Gomi K."/>
            <person name="Tabuchi M."/>
            <person name="Akimitsu K."/>
            <person name="Kataoka I."/>
        </authorList>
    </citation>
    <scope>NUCLEOTIDE SEQUENCE [LARGE SCALE GENOMIC DNA]</scope>
    <source>
        <strain evidence="3">cv. Fuchu</strain>
    </source>
</reference>
<gene>
    <name evidence="2" type="ORF">Acr_18g0005760</name>
</gene>
<dbReference type="EMBL" id="BJWL01000018">
    <property type="protein sequence ID" value="GFZ06406.1"/>
    <property type="molecule type" value="Genomic_DNA"/>
</dbReference>
<dbReference type="OrthoDB" id="1748457at2759"/>
<name>A0A7J0G6J3_9ERIC</name>
<comment type="caution">
    <text evidence="2">The sequence shown here is derived from an EMBL/GenBank/DDBJ whole genome shotgun (WGS) entry which is preliminary data.</text>
</comment>
<dbReference type="Proteomes" id="UP000585474">
    <property type="component" value="Unassembled WGS sequence"/>
</dbReference>
<sequence>MSKRAIKSSTRRATGDLAEIPVDFMVTIETEKTTKEQMVESPVLQFSVVDMDSMLPNGGISSADSSSNANSKKRGRVAKGISKGLTNMADDFGIMLENTNNRMTEIAYRIGYAHDLTQ</sequence>
<organism evidence="2 3">
    <name type="scientific">Actinidia rufa</name>
    <dbReference type="NCBI Taxonomy" id="165716"/>
    <lineage>
        <taxon>Eukaryota</taxon>
        <taxon>Viridiplantae</taxon>
        <taxon>Streptophyta</taxon>
        <taxon>Embryophyta</taxon>
        <taxon>Tracheophyta</taxon>
        <taxon>Spermatophyta</taxon>
        <taxon>Magnoliopsida</taxon>
        <taxon>eudicotyledons</taxon>
        <taxon>Gunneridae</taxon>
        <taxon>Pentapetalae</taxon>
        <taxon>asterids</taxon>
        <taxon>Ericales</taxon>
        <taxon>Actinidiaceae</taxon>
        <taxon>Actinidia</taxon>
    </lineage>
</organism>
<evidence type="ECO:0000256" key="1">
    <source>
        <dbReference type="SAM" id="MobiDB-lite"/>
    </source>
</evidence>
<feature type="compositionally biased region" description="Low complexity" evidence="1">
    <location>
        <begin position="61"/>
        <end position="70"/>
    </location>
</feature>
<feature type="region of interest" description="Disordered" evidence="1">
    <location>
        <begin position="57"/>
        <end position="80"/>
    </location>
</feature>
<protein>
    <submittedName>
        <fullName evidence="2">Uncharacterized protein</fullName>
    </submittedName>
</protein>
<proteinExistence type="predicted"/>
<keyword evidence="3" id="KW-1185">Reference proteome</keyword>
<dbReference type="AlphaFoldDB" id="A0A7J0G6J3"/>
<evidence type="ECO:0000313" key="2">
    <source>
        <dbReference type="EMBL" id="GFZ06406.1"/>
    </source>
</evidence>
<accession>A0A7J0G6J3</accession>